<sequence>MSDTTLLTFNAFTCSKGLSKSSKLTKISPPSSRISKQPFLGFSGLITMLTPETAFSRAFLTWAALFLNKPLATQCSMINVFAPEDGPSAAVLGFFVLRGSGSEKAAFTVGASPRTAPLRVDLETVRAALRVILVRLEGSPASLPKSDLLKLECEKAKTRFSRCRLGTTIFGRPVPVFPRVSAVGIWARGPTSGSENVEPGTVIMKLILFIPIQKKNYRLKSK</sequence>
<reference evidence="2" key="1">
    <citation type="journal article" date="2019" name="Curr. Biol.">
        <title>Genome Sequence of Striga asiatica Provides Insight into the Evolution of Plant Parasitism.</title>
        <authorList>
            <person name="Yoshida S."/>
            <person name="Kim S."/>
            <person name="Wafula E.K."/>
            <person name="Tanskanen J."/>
            <person name="Kim Y.M."/>
            <person name="Honaas L."/>
            <person name="Yang Z."/>
            <person name="Spallek T."/>
            <person name="Conn C.E."/>
            <person name="Ichihashi Y."/>
            <person name="Cheong K."/>
            <person name="Cui S."/>
            <person name="Der J.P."/>
            <person name="Gundlach H."/>
            <person name="Jiao Y."/>
            <person name="Hori C."/>
            <person name="Ishida J.K."/>
            <person name="Kasahara H."/>
            <person name="Kiba T."/>
            <person name="Kim M.S."/>
            <person name="Koo N."/>
            <person name="Laohavisit A."/>
            <person name="Lee Y.H."/>
            <person name="Lumba S."/>
            <person name="McCourt P."/>
            <person name="Mortimer J.C."/>
            <person name="Mutuku J.M."/>
            <person name="Nomura T."/>
            <person name="Sasaki-Sekimoto Y."/>
            <person name="Seto Y."/>
            <person name="Wang Y."/>
            <person name="Wakatake T."/>
            <person name="Sakakibara H."/>
            <person name="Demura T."/>
            <person name="Yamaguchi S."/>
            <person name="Yoneyama K."/>
            <person name="Manabe R.I."/>
            <person name="Nelson D.C."/>
            <person name="Schulman A.H."/>
            <person name="Timko M.P."/>
            <person name="dePamphilis C.W."/>
            <person name="Choi D."/>
            <person name="Shirasu K."/>
        </authorList>
    </citation>
    <scope>NUCLEOTIDE SEQUENCE [LARGE SCALE GENOMIC DNA]</scope>
    <source>
        <strain evidence="2">cv. UVA1</strain>
    </source>
</reference>
<name>A0A5A7PCG3_STRAF</name>
<proteinExistence type="predicted"/>
<evidence type="ECO:0000313" key="2">
    <source>
        <dbReference type="Proteomes" id="UP000325081"/>
    </source>
</evidence>
<comment type="caution">
    <text evidence="1">The sequence shown here is derived from an EMBL/GenBank/DDBJ whole genome shotgun (WGS) entry which is preliminary data.</text>
</comment>
<keyword evidence="2" id="KW-1185">Reference proteome</keyword>
<accession>A0A5A7PCG3</accession>
<dbReference type="AlphaFoldDB" id="A0A5A7PCG3"/>
<organism evidence="1 2">
    <name type="scientific">Striga asiatica</name>
    <name type="common">Asiatic witchweed</name>
    <name type="synonym">Buchnera asiatica</name>
    <dbReference type="NCBI Taxonomy" id="4170"/>
    <lineage>
        <taxon>Eukaryota</taxon>
        <taxon>Viridiplantae</taxon>
        <taxon>Streptophyta</taxon>
        <taxon>Embryophyta</taxon>
        <taxon>Tracheophyta</taxon>
        <taxon>Spermatophyta</taxon>
        <taxon>Magnoliopsida</taxon>
        <taxon>eudicotyledons</taxon>
        <taxon>Gunneridae</taxon>
        <taxon>Pentapetalae</taxon>
        <taxon>asterids</taxon>
        <taxon>lamiids</taxon>
        <taxon>Lamiales</taxon>
        <taxon>Orobanchaceae</taxon>
        <taxon>Buchnereae</taxon>
        <taxon>Striga</taxon>
    </lineage>
</organism>
<dbReference type="EMBL" id="BKCP01004339">
    <property type="protein sequence ID" value="GER30370.1"/>
    <property type="molecule type" value="Genomic_DNA"/>
</dbReference>
<protein>
    <submittedName>
        <fullName evidence="1">GGDEF domain protein</fullName>
    </submittedName>
</protein>
<dbReference type="Proteomes" id="UP000325081">
    <property type="component" value="Unassembled WGS sequence"/>
</dbReference>
<gene>
    <name evidence="1" type="ORF">STAS_06303</name>
</gene>
<evidence type="ECO:0000313" key="1">
    <source>
        <dbReference type="EMBL" id="GER30370.1"/>
    </source>
</evidence>